<keyword evidence="1" id="KW-0732">Signal</keyword>
<evidence type="ECO:0000313" key="3">
    <source>
        <dbReference type="EMBL" id="RAJ31832.1"/>
    </source>
</evidence>
<protein>
    <submittedName>
        <fullName evidence="3">Peptidase S41-like protein</fullName>
    </submittedName>
</protein>
<dbReference type="Pfam" id="PF03572">
    <property type="entry name" value="Peptidase_S41"/>
    <property type="match status" value="1"/>
</dbReference>
<dbReference type="PANTHER" id="PTHR32060">
    <property type="entry name" value="TAIL-SPECIFIC PROTEASE"/>
    <property type="match status" value="1"/>
</dbReference>
<dbReference type="EMBL" id="QLLR01000007">
    <property type="protein sequence ID" value="RAJ31832.1"/>
    <property type="molecule type" value="Genomic_DNA"/>
</dbReference>
<evidence type="ECO:0000313" key="4">
    <source>
        <dbReference type="Proteomes" id="UP000249754"/>
    </source>
</evidence>
<dbReference type="InterPro" id="IPR005151">
    <property type="entry name" value="Tail-specific_protease"/>
</dbReference>
<gene>
    <name evidence="3" type="ORF">LY11_01989</name>
</gene>
<dbReference type="AlphaFoldDB" id="A0A327STJ5"/>
<dbReference type="GO" id="GO:0008236">
    <property type="term" value="F:serine-type peptidase activity"/>
    <property type="evidence" value="ECO:0007669"/>
    <property type="project" value="InterPro"/>
</dbReference>
<dbReference type="Gene3D" id="3.90.226.10">
    <property type="entry name" value="2-enoyl-CoA Hydratase, Chain A, domain 1"/>
    <property type="match status" value="1"/>
</dbReference>
<dbReference type="RefSeq" id="WP_111633537.1">
    <property type="nucleotide sequence ID" value="NZ_QLLR01000007.1"/>
</dbReference>
<comment type="caution">
    <text evidence="3">The sequence shown here is derived from an EMBL/GenBank/DDBJ whole genome shotgun (WGS) entry which is preliminary data.</text>
</comment>
<dbReference type="SUPFAM" id="SSF52096">
    <property type="entry name" value="ClpP/crotonase"/>
    <property type="match status" value="1"/>
</dbReference>
<dbReference type="OrthoDB" id="5480566at2"/>
<dbReference type="GO" id="GO:0007165">
    <property type="term" value="P:signal transduction"/>
    <property type="evidence" value="ECO:0007669"/>
    <property type="project" value="TreeGrafter"/>
</dbReference>
<dbReference type="STRING" id="188932.AY601_4849"/>
<accession>A0A327STJ5</accession>
<dbReference type="GO" id="GO:0006508">
    <property type="term" value="P:proteolysis"/>
    <property type="evidence" value="ECO:0007669"/>
    <property type="project" value="InterPro"/>
</dbReference>
<feature type="signal peptide" evidence="1">
    <location>
        <begin position="1"/>
        <end position="31"/>
    </location>
</feature>
<dbReference type="InterPro" id="IPR029045">
    <property type="entry name" value="ClpP/crotonase-like_dom_sf"/>
</dbReference>
<dbReference type="PANTHER" id="PTHR32060:SF30">
    <property type="entry name" value="CARBOXY-TERMINAL PROCESSING PROTEASE CTPA"/>
    <property type="match status" value="1"/>
</dbReference>
<dbReference type="Proteomes" id="UP000249754">
    <property type="component" value="Unassembled WGS sequence"/>
</dbReference>
<dbReference type="Gene3D" id="3.30.750.44">
    <property type="match status" value="1"/>
</dbReference>
<reference evidence="3 4" key="1">
    <citation type="submission" date="2018-06" db="EMBL/GenBank/DDBJ databases">
        <title>Genomic Encyclopedia of Archaeal and Bacterial Type Strains, Phase II (KMG-II): from individual species to whole genera.</title>
        <authorList>
            <person name="Goeker M."/>
        </authorList>
    </citation>
    <scope>NUCLEOTIDE SEQUENCE [LARGE SCALE GENOMIC DNA]</scope>
    <source>
        <strain evidence="3 4">DSM 14825</strain>
    </source>
</reference>
<feature type="chain" id="PRO_5016453915" evidence="1">
    <location>
        <begin position="32"/>
        <end position="480"/>
    </location>
</feature>
<feature type="domain" description="Tail specific protease" evidence="2">
    <location>
        <begin position="245"/>
        <end position="412"/>
    </location>
</feature>
<evidence type="ECO:0000256" key="1">
    <source>
        <dbReference type="SAM" id="SignalP"/>
    </source>
</evidence>
<proteinExistence type="predicted"/>
<organism evidence="3 4">
    <name type="scientific">Pedobacter cryoconitis</name>
    <dbReference type="NCBI Taxonomy" id="188932"/>
    <lineage>
        <taxon>Bacteria</taxon>
        <taxon>Pseudomonadati</taxon>
        <taxon>Bacteroidota</taxon>
        <taxon>Sphingobacteriia</taxon>
        <taxon>Sphingobacteriales</taxon>
        <taxon>Sphingobacteriaceae</taxon>
        <taxon>Pedobacter</taxon>
    </lineage>
</organism>
<dbReference type="GO" id="GO:0004175">
    <property type="term" value="F:endopeptidase activity"/>
    <property type="evidence" value="ECO:0007669"/>
    <property type="project" value="TreeGrafter"/>
</dbReference>
<name>A0A327STJ5_9SPHI</name>
<sequence>MTSPNKARKALLLLTLCLTLSLCSKSTNLNAQEKRKDSLRADFTSFTKLLKNNYPSLYRYNSQSKMDALLDSTYNTIQPNTTDFEFYRLLKKTLSTIKDGHLYCSLPPALQKYREEKARFFPLKLYFTDQHTYLSSPNNTEIPLGSEILAINNQPIERVRKNAMEYIVSDGNIQTKKQKILNDFFYFYNYLSQGEQPYYEVKFKDPEGAIKQIKITGKPEKELVSDEEENQPEKHLQLTLKASNTAILTIKTFEKSQLETTGENFPEFLKKSFATLHQKQIKKLIIDLRGNGGGRDTYGPLLYSYLTQKPFQYYKSLTTATADLPYEQFKSNISSYNNLNKEMLLKNSQHNYQLKNTAHANLQQTYPQSNNYTGKLWLLIDGLSFSTTAEFCAIVSSNNRGKFIGEETGGTYEGNTSGVQIESTLPNTKIQISFGTVQYDMSVKPAKKAARGIIPQYKIQQDISGKADSQLNYALKLTEK</sequence>
<evidence type="ECO:0000259" key="2">
    <source>
        <dbReference type="Pfam" id="PF03572"/>
    </source>
</evidence>
<dbReference type="GO" id="GO:0030288">
    <property type="term" value="C:outer membrane-bounded periplasmic space"/>
    <property type="evidence" value="ECO:0007669"/>
    <property type="project" value="TreeGrafter"/>
</dbReference>